<protein>
    <submittedName>
        <fullName evidence="3">G-patch domain protein</fullName>
    </submittedName>
</protein>
<dbReference type="GO" id="GO:0003676">
    <property type="term" value="F:nucleic acid binding"/>
    <property type="evidence" value="ECO:0007669"/>
    <property type="project" value="InterPro"/>
</dbReference>
<evidence type="ECO:0000313" key="4">
    <source>
        <dbReference type="Proteomes" id="UP000650533"/>
    </source>
</evidence>
<feature type="compositionally biased region" description="Basic and acidic residues" evidence="1">
    <location>
        <begin position="30"/>
        <end position="74"/>
    </location>
</feature>
<dbReference type="EMBL" id="CP059670">
    <property type="protein sequence ID" value="QRW25308.1"/>
    <property type="molecule type" value="Genomic_DNA"/>
</dbReference>
<dbReference type="GO" id="GO:0000776">
    <property type="term" value="C:kinetochore"/>
    <property type="evidence" value="ECO:0007669"/>
    <property type="project" value="TreeGrafter"/>
</dbReference>
<dbReference type="PANTHER" id="PTHR21032">
    <property type="entry name" value="G PATCH DOMAIN-CONTAINING PROTEIN 11"/>
    <property type="match status" value="1"/>
</dbReference>
<dbReference type="PROSITE" id="PS50174">
    <property type="entry name" value="G_PATCH"/>
    <property type="match status" value="1"/>
</dbReference>
<dbReference type="AlphaFoldDB" id="A0A8H8P5Y3"/>
<organism evidence="3 4">
    <name type="scientific">Rhizoctonia solani</name>
    <dbReference type="NCBI Taxonomy" id="456999"/>
    <lineage>
        <taxon>Eukaryota</taxon>
        <taxon>Fungi</taxon>
        <taxon>Dikarya</taxon>
        <taxon>Basidiomycota</taxon>
        <taxon>Agaricomycotina</taxon>
        <taxon>Agaricomycetes</taxon>
        <taxon>Cantharellales</taxon>
        <taxon>Ceratobasidiaceae</taxon>
        <taxon>Rhizoctonia</taxon>
    </lineage>
</organism>
<reference evidence="3" key="1">
    <citation type="submission" date="2020-05" db="EMBL/GenBank/DDBJ databases">
        <title>Evolutionary and genomic comparisons of hybrid uninucleate and nonhybrid Rhizoctonia fungi.</title>
        <authorList>
            <person name="Li C."/>
            <person name="Chen X."/>
        </authorList>
    </citation>
    <scope>NUCLEOTIDE SEQUENCE</scope>
    <source>
        <strain evidence="3">AG-1 IA</strain>
    </source>
</reference>
<dbReference type="InterPro" id="IPR039249">
    <property type="entry name" value="GPATCH11"/>
</dbReference>
<name>A0A8H8P5Y3_9AGAM</name>
<feature type="region of interest" description="Disordered" evidence="1">
    <location>
        <begin position="1"/>
        <end position="133"/>
    </location>
</feature>
<proteinExistence type="predicted"/>
<dbReference type="Proteomes" id="UP000650533">
    <property type="component" value="Chromosome 13"/>
</dbReference>
<dbReference type="PANTHER" id="PTHR21032:SF0">
    <property type="entry name" value="G PATCH DOMAIN-CONTAINING PROTEIN 11"/>
    <property type="match status" value="1"/>
</dbReference>
<gene>
    <name evidence="3" type="ORF">RhiXN_07257</name>
</gene>
<dbReference type="InterPro" id="IPR000467">
    <property type="entry name" value="G_patch_dom"/>
</dbReference>
<dbReference type="KEGG" id="rsx:RhiXN_07257"/>
<evidence type="ECO:0000259" key="2">
    <source>
        <dbReference type="PROSITE" id="PS50174"/>
    </source>
</evidence>
<feature type="domain" description="G-patch" evidence="2">
    <location>
        <begin position="80"/>
        <end position="151"/>
    </location>
</feature>
<dbReference type="GeneID" id="67029536"/>
<dbReference type="RefSeq" id="XP_043185545.1">
    <property type="nucleotide sequence ID" value="XM_043327073.1"/>
</dbReference>
<feature type="compositionally biased region" description="Basic and acidic residues" evidence="1">
    <location>
        <begin position="99"/>
        <end position="119"/>
    </location>
</feature>
<evidence type="ECO:0000313" key="3">
    <source>
        <dbReference type="EMBL" id="QRW25308.1"/>
    </source>
</evidence>
<feature type="region of interest" description="Disordered" evidence="1">
    <location>
        <begin position="148"/>
        <end position="171"/>
    </location>
</feature>
<sequence length="328" mass="36280">MSDEEDDYLSDKFLASLEAPKPDASNASYAERRRIAQRESERKRLEGRIKSRREMEEEARREGLSRSLFEKESATEGEQPSNKAMSMMLKMGFKPGESLGRKEEPVKPPSDDAKDEKTGEISSEQIKSGHLTEPLPLAVWAGRKGLGLGKRAMSPPLGGSSKAAKAGDYEERRDEGRLRAALRTCANLDEGHGVKFNVLRLNPSDPSSIPELLYDLLTRAPSGAIEDNSLHAKPGYHVPVGESEFDEGLGLGTDRAIAARLKEQMKADSLRPLKESNEDFVAMRDAVKGDAPRAQVADDQIDFDQETVDAAKEYIQKNASISVRLYFK</sequence>
<evidence type="ECO:0000256" key="1">
    <source>
        <dbReference type="SAM" id="MobiDB-lite"/>
    </source>
</evidence>
<dbReference type="Pfam" id="PF01585">
    <property type="entry name" value="G-patch"/>
    <property type="match status" value="1"/>
</dbReference>
<accession>A0A8H8P5Y3</accession>